<name>A0A857LPC7_9ACTN</name>
<keyword evidence="2" id="KW-0472">Membrane</keyword>
<feature type="region of interest" description="Disordered" evidence="1">
    <location>
        <begin position="55"/>
        <end position="349"/>
    </location>
</feature>
<accession>A0A857LPC7</accession>
<gene>
    <name evidence="3" type="ORF">GII30_14215</name>
</gene>
<dbReference type="AlphaFoldDB" id="A0A857LPC7"/>
<proteinExistence type="predicted"/>
<dbReference type="RefSeq" id="WP_005186811.1">
    <property type="nucleotide sequence ID" value="NZ_CP045804.1"/>
</dbReference>
<keyword evidence="2" id="KW-0812">Transmembrane</keyword>
<reference evidence="3" key="1">
    <citation type="journal article" date="2021" name="Nat. Microbiol.">
        <title>Cocultivation of an ultrasmall environmental parasitic bacterium with lytic ability against bacteria associated with wastewater foams.</title>
        <authorList>
            <person name="Batinovic S."/>
            <person name="Rose J.J.A."/>
            <person name="Ratcliffe J."/>
            <person name="Seviour R.J."/>
            <person name="Petrovski S."/>
        </authorList>
    </citation>
    <scope>NUCLEOTIDE SEQUENCE</scope>
    <source>
        <strain evidence="3">CON44</strain>
    </source>
</reference>
<feature type="compositionally biased region" description="Low complexity" evidence="1">
    <location>
        <begin position="232"/>
        <end position="245"/>
    </location>
</feature>
<feature type="compositionally biased region" description="Pro residues" evidence="1">
    <location>
        <begin position="201"/>
        <end position="215"/>
    </location>
</feature>
<evidence type="ECO:0000256" key="1">
    <source>
        <dbReference type="SAM" id="MobiDB-lite"/>
    </source>
</evidence>
<feature type="transmembrane region" description="Helical" evidence="2">
    <location>
        <begin position="26"/>
        <end position="47"/>
    </location>
</feature>
<evidence type="ECO:0000313" key="3">
    <source>
        <dbReference type="EMBL" id="QHN40148.1"/>
    </source>
</evidence>
<sequence length="349" mass="35584">MLALALGATLVAFVLLILGLVTGTVWLAITCIVICLAGLGFLIADVVGSARRAPSRSVEQMVGASTAGRRAGSTSTLTNDSDADDEAVDSGGTSVRHRPGGPRGAARSGSIPAQPRAGAVPPSAAPAWNDDVASGPRKFADIEEPAAREPGVRASGPGNASTQRLGAPTAGPSAVGSTGQTAVPPGLGLNKQPEAAGYSQPTPPSPRPQPAPPTGRPAGGYDDYLRSVGGLPEAPQQRPAPQNPAGGRPDIGRSDLGRPEPGFSEPGFSERWGNPPQSGRMPQQPRPQYQPPTGQQGQFGPGADSQEIPRPWSPSGQSPQPGQADGGTPPVTGRRRKIDPLDPEWRPGS</sequence>
<feature type="compositionally biased region" description="Basic and acidic residues" evidence="1">
    <location>
        <begin position="338"/>
        <end position="349"/>
    </location>
</feature>
<organism evidence="3">
    <name type="scientific">Gordonia amarae</name>
    <dbReference type="NCBI Taxonomy" id="36821"/>
    <lineage>
        <taxon>Bacteria</taxon>
        <taxon>Bacillati</taxon>
        <taxon>Actinomycetota</taxon>
        <taxon>Actinomycetes</taxon>
        <taxon>Mycobacteriales</taxon>
        <taxon>Gordoniaceae</taxon>
        <taxon>Gordonia</taxon>
    </lineage>
</organism>
<feature type="compositionally biased region" description="Low complexity" evidence="1">
    <location>
        <begin position="291"/>
        <end position="302"/>
    </location>
</feature>
<keyword evidence="2" id="KW-1133">Transmembrane helix</keyword>
<evidence type="ECO:0000256" key="2">
    <source>
        <dbReference type="SAM" id="Phobius"/>
    </source>
</evidence>
<protein>
    <submittedName>
        <fullName evidence="3">Uncharacterized protein</fullName>
    </submittedName>
</protein>
<dbReference type="EMBL" id="CP045810">
    <property type="protein sequence ID" value="QHN40148.1"/>
    <property type="molecule type" value="Genomic_DNA"/>
</dbReference>
<feature type="compositionally biased region" description="Basic and acidic residues" evidence="1">
    <location>
        <begin position="138"/>
        <end position="151"/>
    </location>
</feature>
<feature type="compositionally biased region" description="Low complexity" evidence="1">
    <location>
        <begin position="313"/>
        <end position="323"/>
    </location>
</feature>